<dbReference type="SUPFAM" id="SSF57701">
    <property type="entry name" value="Zn2/Cys6 DNA-binding domain"/>
    <property type="match status" value="1"/>
</dbReference>
<dbReference type="PROSITE" id="PS50048">
    <property type="entry name" value="ZN2_CY6_FUNGAL_2"/>
    <property type="match status" value="1"/>
</dbReference>
<reference evidence="5" key="1">
    <citation type="journal article" date="2021" name="Mol. Plant Microbe Interact.">
        <title>Complete Genome Sequence of the Plant-Pathogenic Fungus Colletotrichum lupini.</title>
        <authorList>
            <person name="Baroncelli R."/>
            <person name="Pensec F."/>
            <person name="Da Lio D."/>
            <person name="Boufleur T."/>
            <person name="Vicente I."/>
            <person name="Sarrocco S."/>
            <person name="Picot A."/>
            <person name="Baraldi E."/>
            <person name="Sukno S."/>
            <person name="Thon M."/>
            <person name="Le Floch G."/>
        </authorList>
    </citation>
    <scope>NUCLEOTIDE SEQUENCE</scope>
    <source>
        <strain evidence="5">IMI 504893</strain>
    </source>
</reference>
<dbReference type="CDD" id="cd00067">
    <property type="entry name" value="GAL4"/>
    <property type="match status" value="1"/>
</dbReference>
<organism evidence="5 6">
    <name type="scientific">Colletotrichum lupini</name>
    <dbReference type="NCBI Taxonomy" id="145971"/>
    <lineage>
        <taxon>Eukaryota</taxon>
        <taxon>Fungi</taxon>
        <taxon>Dikarya</taxon>
        <taxon>Ascomycota</taxon>
        <taxon>Pezizomycotina</taxon>
        <taxon>Sordariomycetes</taxon>
        <taxon>Hypocreomycetidae</taxon>
        <taxon>Glomerellales</taxon>
        <taxon>Glomerellaceae</taxon>
        <taxon>Colletotrichum</taxon>
        <taxon>Colletotrichum acutatum species complex</taxon>
    </lineage>
</organism>
<gene>
    <name evidence="5" type="ORF">CLUP02_17960</name>
</gene>
<dbReference type="GO" id="GO:0008270">
    <property type="term" value="F:zinc ion binding"/>
    <property type="evidence" value="ECO:0007669"/>
    <property type="project" value="InterPro"/>
</dbReference>
<keyword evidence="2" id="KW-0539">Nucleus</keyword>
<dbReference type="SMART" id="SM00066">
    <property type="entry name" value="GAL4"/>
    <property type="match status" value="1"/>
</dbReference>
<dbReference type="EMBL" id="CP019472">
    <property type="protein sequence ID" value="UQC76447.1"/>
    <property type="molecule type" value="Genomic_DNA"/>
</dbReference>
<dbReference type="InterPro" id="IPR036864">
    <property type="entry name" value="Zn2-C6_fun-type_DNA-bd_sf"/>
</dbReference>
<feature type="domain" description="Zn(2)-C6 fungal-type" evidence="4">
    <location>
        <begin position="253"/>
        <end position="282"/>
    </location>
</feature>
<dbReference type="KEGG" id="clup:CLUP02_17960"/>
<evidence type="ECO:0000256" key="3">
    <source>
        <dbReference type="SAM" id="MobiDB-lite"/>
    </source>
</evidence>
<accession>A0A9Q8WB98</accession>
<dbReference type="GO" id="GO:0000981">
    <property type="term" value="F:DNA-binding transcription factor activity, RNA polymerase II-specific"/>
    <property type="evidence" value="ECO:0007669"/>
    <property type="project" value="InterPro"/>
</dbReference>
<dbReference type="GO" id="GO:0005634">
    <property type="term" value="C:nucleus"/>
    <property type="evidence" value="ECO:0007669"/>
    <property type="project" value="UniProtKB-SubCell"/>
</dbReference>
<dbReference type="AlphaFoldDB" id="A0A9Q8WB98"/>
<dbReference type="RefSeq" id="XP_049138088.1">
    <property type="nucleotide sequence ID" value="XM_049296864.1"/>
</dbReference>
<feature type="region of interest" description="Disordered" evidence="3">
    <location>
        <begin position="73"/>
        <end position="92"/>
    </location>
</feature>
<dbReference type="CDD" id="cd12148">
    <property type="entry name" value="fungal_TF_MHR"/>
    <property type="match status" value="1"/>
</dbReference>
<protein>
    <recommendedName>
        <fullName evidence="4">Zn(2)-C6 fungal-type domain-containing protein</fullName>
    </recommendedName>
</protein>
<dbReference type="Pfam" id="PF00172">
    <property type="entry name" value="Zn_clus"/>
    <property type="match status" value="1"/>
</dbReference>
<dbReference type="PANTHER" id="PTHR31001">
    <property type="entry name" value="UNCHARACTERIZED TRANSCRIPTIONAL REGULATORY PROTEIN"/>
    <property type="match status" value="1"/>
</dbReference>
<evidence type="ECO:0000256" key="2">
    <source>
        <dbReference type="ARBA" id="ARBA00023242"/>
    </source>
</evidence>
<name>A0A9Q8WB98_9PEZI</name>
<dbReference type="GeneID" id="73351874"/>
<evidence type="ECO:0000256" key="1">
    <source>
        <dbReference type="ARBA" id="ARBA00004123"/>
    </source>
</evidence>
<comment type="subcellular location">
    <subcellularLocation>
        <location evidence="1">Nucleus</location>
    </subcellularLocation>
</comment>
<sequence length="956" mass="108099">MKWQNSGSCWQNILAPDLSSCHDDESLHILQLAAQRPLMKHVDLYNKRYCSEHPPRRRPTALALPASTDLREYPTAILDPRSDPKTPRSGIGPPRSACSAAVAFFGTSAAAVKAVALTWSSPLGSSIFSHTERFNTDHHMWQPTLALISVRSRDSNTDESIATLPAWKGPARSCSRVRPTLGYVGNFEAIIKHSCWCLGTPDCFIGFGAASLPERDCLSAQFSPPTPERASSSNFWIFSTTTMSSNLLNFNKPCNGCRRRKVRCDKAKPCLNCVRHGISCVYDPQREPGIPSPESQQQLQERVDRLEKVIEEMKGMSVRGESLKATSSSFPSASPATSHFGEFYNERDESLAGDPGMQVYDENVSYYLGPDYWLNLQDVVYEPRCLFRIDSDKTGKNPASPSSWPIGRTPVLADLSHLHLEPEKEDILTDLFLAHVEPYVRIVHESYWRQQITDFRVGVHKIPIDVEAGMFATQAMTVAALPANLIQERLGKPKKDLLRHLQEATQLALERADILRSRKLLAFFALLYHIQAKFITGDGEVAVSLLGLAGRFGTRLGLHRDPSHYSYSPWIANMRRRVWTHFEIMDNPVYNLEGADSGLPLISDVQPAKNANDSQWMPNRFAKPGSTPPDQDGITDMSFVLIRQHLFRTMQSITRRRNDTSPEELNRIIDQTESFIKAKFISHVDGSSASHAIIVSYFRTSMRSMRLLVETVVARHTGAGQDAEFRSGFYQECVEILEEAERGEAVALQSHCGWIYRWPTTPFTISNILIGLAQQPKHPVTDRAWRQMNIVFRRHNNEDISMRKFAAWRVIEALCDQAMLYHKQRSHEGAWYAQRLDQVQALNTAQGKASLSLENATVDDILGDLSRHLSRWATLLGISHQRDNLTAKVNRIGTRILIRINHRLMMAKTYEFWVTQSVGTMKLLERRKTRMPYDPILEDQDRSILGNGTEMKRDVT</sequence>
<evidence type="ECO:0000259" key="4">
    <source>
        <dbReference type="PROSITE" id="PS50048"/>
    </source>
</evidence>
<keyword evidence="6" id="KW-1185">Reference proteome</keyword>
<dbReference type="Gene3D" id="4.10.240.10">
    <property type="entry name" value="Zn(2)-C6 fungal-type DNA-binding domain"/>
    <property type="match status" value="1"/>
</dbReference>
<dbReference type="Proteomes" id="UP000830671">
    <property type="component" value="Chromosome 10"/>
</dbReference>
<evidence type="ECO:0000313" key="5">
    <source>
        <dbReference type="EMBL" id="UQC76447.1"/>
    </source>
</evidence>
<dbReference type="InterPro" id="IPR001138">
    <property type="entry name" value="Zn2Cys6_DnaBD"/>
</dbReference>
<evidence type="ECO:0000313" key="6">
    <source>
        <dbReference type="Proteomes" id="UP000830671"/>
    </source>
</evidence>
<proteinExistence type="predicted"/>
<dbReference type="PANTHER" id="PTHR31001:SF85">
    <property type="entry name" value="ZN(II)2CYS6 TRANSCRIPTION FACTOR (EUROFUNG)"/>
    <property type="match status" value="1"/>
</dbReference>
<dbReference type="InterPro" id="IPR050613">
    <property type="entry name" value="Sec_Metabolite_Reg"/>
</dbReference>